<feature type="region of interest" description="Disordered" evidence="1">
    <location>
        <begin position="92"/>
        <end position="132"/>
    </location>
</feature>
<organism evidence="2 3">
    <name type="scientific">Hydrogenophaga crocea</name>
    <dbReference type="NCBI Taxonomy" id="2716225"/>
    <lineage>
        <taxon>Bacteria</taxon>
        <taxon>Pseudomonadati</taxon>
        <taxon>Pseudomonadota</taxon>
        <taxon>Betaproteobacteria</taxon>
        <taxon>Burkholderiales</taxon>
        <taxon>Comamonadaceae</taxon>
        <taxon>Hydrogenophaga</taxon>
    </lineage>
</organism>
<protein>
    <submittedName>
        <fullName evidence="2">Uncharacterized protein</fullName>
    </submittedName>
</protein>
<keyword evidence="3" id="KW-1185">Reference proteome</keyword>
<dbReference type="AlphaFoldDB" id="A0A6G8IKG9"/>
<gene>
    <name evidence="2" type="ORF">G9Q37_16360</name>
</gene>
<accession>A0A6G8IKG9</accession>
<evidence type="ECO:0000256" key="1">
    <source>
        <dbReference type="SAM" id="MobiDB-lite"/>
    </source>
</evidence>
<evidence type="ECO:0000313" key="2">
    <source>
        <dbReference type="EMBL" id="QIM53609.1"/>
    </source>
</evidence>
<name>A0A6G8IKG9_9BURK</name>
<feature type="region of interest" description="Disordered" evidence="1">
    <location>
        <begin position="1"/>
        <end position="50"/>
    </location>
</feature>
<proteinExistence type="predicted"/>
<feature type="compositionally biased region" description="Polar residues" evidence="1">
    <location>
        <begin position="40"/>
        <end position="50"/>
    </location>
</feature>
<dbReference type="EMBL" id="CP049989">
    <property type="protein sequence ID" value="QIM53609.1"/>
    <property type="molecule type" value="Genomic_DNA"/>
</dbReference>
<evidence type="ECO:0000313" key="3">
    <source>
        <dbReference type="Proteomes" id="UP000503162"/>
    </source>
</evidence>
<feature type="compositionally biased region" description="Low complexity" evidence="1">
    <location>
        <begin position="112"/>
        <end position="132"/>
    </location>
</feature>
<dbReference type="Proteomes" id="UP000503162">
    <property type="component" value="Chromosome"/>
</dbReference>
<sequence>MANPPSLSLPPQRALPPLPDAKSPLRPQVSAARLPGKTATLIQQRQQVSRSYLPRELRARLAAEPGASDHQPVGAQQTVALAVKNSAATATLPLGPMPSGPAAVPGSDAPTAQRPSLAQPQSQSRPSSAQVRAHLTQVAPVQGAFKSYVRTFNNELRDQRTLSTMNYLHGMNHGGVAEFAERAAMGEEGRLRTNFKAEFKAQVAKEAQKLERQPNLSAAAKRSALKNFKAGLKERLTEKLRNMERVDIAPLQRASETIGPFNGVNRQEEDAVKEAMERMFSSHLQLLSVLSVGHRNDSKAKAIAALEKTLDEKLELVSRKRSNGEGALPIVVKVKAKDIGGRLAVEIFTRLEILLQTYEKHCADLDSPDFEAASRMRGRTVTEIREQIESFPIKLEMTIELLLQAAQSDAIKNVPDARSALSELAYALQNLKVALEKPLQRVLDVVDAPVQDVVAHRALTRRTHSPDRAAAKAAWEAVQRTAAPAEKALQPLTASQHAKAA</sequence>
<dbReference type="KEGG" id="hcz:G9Q37_16360"/>
<dbReference type="RefSeq" id="WP_166228791.1">
    <property type="nucleotide sequence ID" value="NZ_CP049989.1"/>
</dbReference>
<reference evidence="2 3" key="1">
    <citation type="submission" date="2020-03" db="EMBL/GenBank/DDBJ databases">
        <title>Hydrogenophaga sp. nov. isolated from cyanobacterial mat.</title>
        <authorList>
            <person name="Thorat V."/>
            <person name="Kirdat K."/>
            <person name="Tiwarekar B."/>
            <person name="Costa E.D."/>
            <person name="Yadav A."/>
        </authorList>
    </citation>
    <scope>NUCLEOTIDE SEQUENCE [LARGE SCALE GENOMIC DNA]</scope>
    <source>
        <strain evidence="2 3">BA0156</strain>
    </source>
</reference>